<reference evidence="1 2" key="1">
    <citation type="submission" date="2023-11" db="EMBL/GenBank/DDBJ databases">
        <title>Gilvimarinus fulvus sp. nov., isolated from the surface of Kelp.</title>
        <authorList>
            <person name="Sun Y.Y."/>
            <person name="Gong Y."/>
            <person name="Du Z.J."/>
        </authorList>
    </citation>
    <scope>NUCLEOTIDE SEQUENCE [LARGE SCALE GENOMIC DNA]</scope>
    <source>
        <strain evidence="1 2">SDUM040013</strain>
    </source>
</reference>
<dbReference type="EMBL" id="JAXAFO010000022">
    <property type="protein sequence ID" value="MDX6850317.1"/>
    <property type="molecule type" value="Genomic_DNA"/>
</dbReference>
<evidence type="ECO:0000313" key="2">
    <source>
        <dbReference type="Proteomes" id="UP001273505"/>
    </source>
</evidence>
<dbReference type="Proteomes" id="UP001273505">
    <property type="component" value="Unassembled WGS sequence"/>
</dbReference>
<sequence>MKLAYPLAGVTILLVCMWLMPSHQVDSKAKQSNSVYLGEALRAAPADPLHMRIRQMQARRPGVRYRVHEVQAALAEPSLWTLVVPSAHTPSKWPVHLNRLKLESLLVGDQIHIQMPPEGTDHVAIIERVTQTLDGLTWFARFADDTAGGQASIKLTLRAGQVGAAIDSKEGKFALEVSKQGAWLIAGHD</sequence>
<gene>
    <name evidence="1" type="ORF">SCD92_13165</name>
</gene>
<proteinExistence type="predicted"/>
<accession>A0ABU4RZI7</accession>
<dbReference type="RefSeq" id="WP_302724268.1">
    <property type="nucleotide sequence ID" value="NZ_JAULRU010000783.1"/>
</dbReference>
<comment type="caution">
    <text evidence="1">The sequence shown here is derived from an EMBL/GenBank/DDBJ whole genome shotgun (WGS) entry which is preliminary data.</text>
</comment>
<protein>
    <submittedName>
        <fullName evidence="1">Uncharacterized protein</fullName>
    </submittedName>
</protein>
<organism evidence="1 2">
    <name type="scientific">Gilvimarinus gilvus</name>
    <dbReference type="NCBI Taxonomy" id="3058038"/>
    <lineage>
        <taxon>Bacteria</taxon>
        <taxon>Pseudomonadati</taxon>
        <taxon>Pseudomonadota</taxon>
        <taxon>Gammaproteobacteria</taxon>
        <taxon>Cellvibrionales</taxon>
        <taxon>Cellvibrionaceae</taxon>
        <taxon>Gilvimarinus</taxon>
    </lineage>
</organism>
<keyword evidence="2" id="KW-1185">Reference proteome</keyword>
<evidence type="ECO:0000313" key="1">
    <source>
        <dbReference type="EMBL" id="MDX6850317.1"/>
    </source>
</evidence>
<name>A0ABU4RZI7_9GAMM</name>